<comment type="caution">
    <text evidence="1">The sequence shown here is derived from an EMBL/GenBank/DDBJ whole genome shotgun (WGS) entry which is preliminary data.</text>
</comment>
<name>A0A9P5VG15_9FUNG</name>
<feature type="non-terminal residue" evidence="1">
    <location>
        <position position="1"/>
    </location>
</feature>
<evidence type="ECO:0000313" key="1">
    <source>
        <dbReference type="EMBL" id="KAF9315461.1"/>
    </source>
</evidence>
<dbReference type="Proteomes" id="UP000696485">
    <property type="component" value="Unassembled WGS sequence"/>
</dbReference>
<accession>A0A9P5VG15</accession>
<dbReference type="EMBL" id="JAAAUY010002079">
    <property type="protein sequence ID" value="KAF9315461.1"/>
    <property type="molecule type" value="Genomic_DNA"/>
</dbReference>
<gene>
    <name evidence="1" type="ORF">BG006_003745</name>
</gene>
<protein>
    <submittedName>
        <fullName evidence="1">Uncharacterized protein</fullName>
    </submittedName>
</protein>
<proteinExistence type="predicted"/>
<sequence>TQDPHQHLTARAPHDLYQAFHASFFDYAMQLSYLLSSLLLAVAASATDFDYQQRCYEICVHKDCGISDTTNACQSSFVSTRTGIVNRYSFKDVRHISICLMAPQGTPIFDRASYDCQT</sequence>
<evidence type="ECO:0000313" key="2">
    <source>
        <dbReference type="Proteomes" id="UP000696485"/>
    </source>
</evidence>
<feature type="non-terminal residue" evidence="1">
    <location>
        <position position="118"/>
    </location>
</feature>
<dbReference type="AlphaFoldDB" id="A0A9P5VG15"/>
<reference evidence="1" key="1">
    <citation type="journal article" date="2020" name="Fungal Divers.">
        <title>Resolving the Mortierellaceae phylogeny through synthesis of multi-gene phylogenetics and phylogenomics.</title>
        <authorList>
            <person name="Vandepol N."/>
            <person name="Liber J."/>
            <person name="Desiro A."/>
            <person name="Na H."/>
            <person name="Kennedy M."/>
            <person name="Barry K."/>
            <person name="Grigoriev I.V."/>
            <person name="Miller A.N."/>
            <person name="O'Donnell K."/>
            <person name="Stajich J.E."/>
            <person name="Bonito G."/>
        </authorList>
    </citation>
    <scope>NUCLEOTIDE SEQUENCE</scope>
    <source>
        <strain evidence="1">NVP1</strain>
    </source>
</reference>
<keyword evidence="2" id="KW-1185">Reference proteome</keyword>
<organism evidence="1 2">
    <name type="scientific">Podila minutissima</name>
    <dbReference type="NCBI Taxonomy" id="64525"/>
    <lineage>
        <taxon>Eukaryota</taxon>
        <taxon>Fungi</taxon>
        <taxon>Fungi incertae sedis</taxon>
        <taxon>Mucoromycota</taxon>
        <taxon>Mortierellomycotina</taxon>
        <taxon>Mortierellomycetes</taxon>
        <taxon>Mortierellales</taxon>
        <taxon>Mortierellaceae</taxon>
        <taxon>Podila</taxon>
    </lineage>
</organism>